<comment type="caution">
    <text evidence="1">The sequence shown here is derived from an EMBL/GenBank/DDBJ whole genome shotgun (WGS) entry which is preliminary data.</text>
</comment>
<proteinExistence type="predicted"/>
<dbReference type="AlphaFoldDB" id="A0AAE0YA54"/>
<evidence type="ECO:0000313" key="2">
    <source>
        <dbReference type="Proteomes" id="UP001283361"/>
    </source>
</evidence>
<name>A0AAE0YA54_9GAST</name>
<evidence type="ECO:0000313" key="1">
    <source>
        <dbReference type="EMBL" id="KAK3738065.1"/>
    </source>
</evidence>
<protein>
    <submittedName>
        <fullName evidence="1">Uncharacterized protein</fullName>
    </submittedName>
</protein>
<sequence length="81" mass="8915">MKRRSTSDILSPQNIKELDLNSFIYVKLEKRKRCGGGGPRRRHPADIWASSCTPPILPLPSSSRDLAVIIDAAAAWGVEEA</sequence>
<reference evidence="1" key="1">
    <citation type="journal article" date="2023" name="G3 (Bethesda)">
        <title>A reference genome for the long-term kleptoplast-retaining sea slug Elysia crispata morphotype clarki.</title>
        <authorList>
            <person name="Eastman K.E."/>
            <person name="Pendleton A.L."/>
            <person name="Shaikh M.A."/>
            <person name="Suttiyut T."/>
            <person name="Ogas R."/>
            <person name="Tomko P."/>
            <person name="Gavelis G."/>
            <person name="Widhalm J.R."/>
            <person name="Wisecaver J.H."/>
        </authorList>
    </citation>
    <scope>NUCLEOTIDE SEQUENCE</scope>
    <source>
        <strain evidence="1">ECLA1</strain>
    </source>
</reference>
<dbReference type="EMBL" id="JAWDGP010006604">
    <property type="protein sequence ID" value="KAK3738065.1"/>
    <property type="molecule type" value="Genomic_DNA"/>
</dbReference>
<organism evidence="1 2">
    <name type="scientific">Elysia crispata</name>
    <name type="common">lettuce slug</name>
    <dbReference type="NCBI Taxonomy" id="231223"/>
    <lineage>
        <taxon>Eukaryota</taxon>
        <taxon>Metazoa</taxon>
        <taxon>Spiralia</taxon>
        <taxon>Lophotrochozoa</taxon>
        <taxon>Mollusca</taxon>
        <taxon>Gastropoda</taxon>
        <taxon>Heterobranchia</taxon>
        <taxon>Euthyneura</taxon>
        <taxon>Panpulmonata</taxon>
        <taxon>Sacoglossa</taxon>
        <taxon>Placobranchoidea</taxon>
        <taxon>Plakobranchidae</taxon>
        <taxon>Elysia</taxon>
    </lineage>
</organism>
<gene>
    <name evidence="1" type="ORF">RRG08_064968</name>
</gene>
<dbReference type="Proteomes" id="UP001283361">
    <property type="component" value="Unassembled WGS sequence"/>
</dbReference>
<accession>A0AAE0YA54</accession>
<keyword evidence="2" id="KW-1185">Reference proteome</keyword>